<protein>
    <submittedName>
        <fullName evidence="1">Uncharacterized protein</fullName>
    </submittedName>
</protein>
<comment type="caution">
    <text evidence="1">The sequence shown here is derived from an EMBL/GenBank/DDBJ whole genome shotgun (WGS) entry which is preliminary data.</text>
</comment>
<organism evidence="1 2">
    <name type="scientific">Melastoma candidum</name>
    <dbReference type="NCBI Taxonomy" id="119954"/>
    <lineage>
        <taxon>Eukaryota</taxon>
        <taxon>Viridiplantae</taxon>
        <taxon>Streptophyta</taxon>
        <taxon>Embryophyta</taxon>
        <taxon>Tracheophyta</taxon>
        <taxon>Spermatophyta</taxon>
        <taxon>Magnoliopsida</taxon>
        <taxon>eudicotyledons</taxon>
        <taxon>Gunneridae</taxon>
        <taxon>Pentapetalae</taxon>
        <taxon>rosids</taxon>
        <taxon>malvids</taxon>
        <taxon>Myrtales</taxon>
        <taxon>Melastomataceae</taxon>
        <taxon>Melastomatoideae</taxon>
        <taxon>Melastomateae</taxon>
        <taxon>Melastoma</taxon>
    </lineage>
</organism>
<proteinExistence type="predicted"/>
<sequence>MLRGGGFAAGPGTHHCGKPGRSVVCLPPVLGWLVVKGRCCVFGALKRETANFEAARGEPVAEPLLEMSEDSSPRFAVCIQASMADHRGKDLDRRCNRTICTSRREAGGPPVPERMIPLFCFPSFFFLWKASPLIRSATAPLSRLKAIIPPEDYSLRQQAVEEAGVLEPRSLGRELRLMREIARGNLLEEAIMLGWAVTAAAATAVCWWFHWSCRGDSATEAEAWGKLIRVLSKFSTKRILGILLVLRSLGSGSCSRCYLICVLVSFRPALENGVTLSDGGYVKAEGRRC</sequence>
<evidence type="ECO:0000313" key="2">
    <source>
        <dbReference type="Proteomes" id="UP001057402"/>
    </source>
</evidence>
<keyword evidence="2" id="KW-1185">Reference proteome</keyword>
<name>A0ACB9S7U4_9MYRT</name>
<accession>A0ACB9S7U4</accession>
<reference evidence="2" key="1">
    <citation type="journal article" date="2023" name="Front. Plant Sci.">
        <title>Chromosomal-level genome assembly of Melastoma candidum provides insights into trichome evolution.</title>
        <authorList>
            <person name="Zhong Y."/>
            <person name="Wu W."/>
            <person name="Sun C."/>
            <person name="Zou P."/>
            <person name="Liu Y."/>
            <person name="Dai S."/>
            <person name="Zhou R."/>
        </authorList>
    </citation>
    <scope>NUCLEOTIDE SEQUENCE [LARGE SCALE GENOMIC DNA]</scope>
</reference>
<gene>
    <name evidence="1" type="ORF">MLD38_005140</name>
</gene>
<dbReference type="Proteomes" id="UP001057402">
    <property type="component" value="Chromosome 2"/>
</dbReference>
<dbReference type="EMBL" id="CM042881">
    <property type="protein sequence ID" value="KAI4387297.1"/>
    <property type="molecule type" value="Genomic_DNA"/>
</dbReference>
<evidence type="ECO:0000313" key="1">
    <source>
        <dbReference type="EMBL" id="KAI4387297.1"/>
    </source>
</evidence>